<comment type="caution">
    <text evidence="2">The sequence shown here is derived from an EMBL/GenBank/DDBJ whole genome shotgun (WGS) entry which is preliminary data.</text>
</comment>
<sequence>MMGVRGASVPPARTQAPGLLLPPAAPPGPVPSTTPTRAPSPAAGCGPADRTASWAATSAGRAKRSRRNSEAAARTCWAEALVVYEQLPGAEGVALRERLTVRLSGERAGSEAG</sequence>
<evidence type="ECO:0000256" key="1">
    <source>
        <dbReference type="SAM" id="MobiDB-lite"/>
    </source>
</evidence>
<accession>A0A919DTN4</accession>
<protein>
    <submittedName>
        <fullName evidence="2">Uncharacterized protein</fullName>
    </submittedName>
</protein>
<reference evidence="2" key="2">
    <citation type="submission" date="2020-09" db="EMBL/GenBank/DDBJ databases">
        <authorList>
            <person name="Sun Q."/>
            <person name="Ohkuma M."/>
        </authorList>
    </citation>
    <scope>NUCLEOTIDE SEQUENCE</scope>
    <source>
        <strain evidence="2">JCM 4784</strain>
    </source>
</reference>
<reference evidence="2" key="1">
    <citation type="journal article" date="2014" name="Int. J. Syst. Evol. Microbiol.">
        <title>Complete genome sequence of Corynebacterium casei LMG S-19264T (=DSM 44701T), isolated from a smear-ripened cheese.</title>
        <authorList>
            <consortium name="US DOE Joint Genome Institute (JGI-PGF)"/>
            <person name="Walter F."/>
            <person name="Albersmeier A."/>
            <person name="Kalinowski J."/>
            <person name="Ruckert C."/>
        </authorList>
    </citation>
    <scope>NUCLEOTIDE SEQUENCE</scope>
    <source>
        <strain evidence="2">JCM 4784</strain>
    </source>
</reference>
<feature type="compositionally biased region" description="Low complexity" evidence="1">
    <location>
        <begin position="33"/>
        <end position="43"/>
    </location>
</feature>
<keyword evidence="3" id="KW-1185">Reference proteome</keyword>
<dbReference type="AlphaFoldDB" id="A0A919DTN4"/>
<dbReference type="EMBL" id="BNBT01000090">
    <property type="protein sequence ID" value="GHE75722.1"/>
    <property type="molecule type" value="Genomic_DNA"/>
</dbReference>
<feature type="compositionally biased region" description="Pro residues" evidence="1">
    <location>
        <begin position="23"/>
        <end position="32"/>
    </location>
</feature>
<name>A0A919DTN4_9ACTN</name>
<gene>
    <name evidence="2" type="ORF">GCM10018785_50050</name>
</gene>
<organism evidence="2 3">
    <name type="scientific">Streptomyces longispororuber</name>
    <dbReference type="NCBI Taxonomy" id="68230"/>
    <lineage>
        <taxon>Bacteria</taxon>
        <taxon>Bacillati</taxon>
        <taxon>Actinomycetota</taxon>
        <taxon>Actinomycetes</taxon>
        <taxon>Kitasatosporales</taxon>
        <taxon>Streptomycetaceae</taxon>
        <taxon>Streptomyces</taxon>
    </lineage>
</organism>
<evidence type="ECO:0000313" key="2">
    <source>
        <dbReference type="EMBL" id="GHE75722.1"/>
    </source>
</evidence>
<proteinExistence type="predicted"/>
<dbReference type="Proteomes" id="UP000608024">
    <property type="component" value="Unassembled WGS sequence"/>
</dbReference>
<feature type="region of interest" description="Disordered" evidence="1">
    <location>
        <begin position="1"/>
        <end position="71"/>
    </location>
</feature>
<evidence type="ECO:0000313" key="3">
    <source>
        <dbReference type="Proteomes" id="UP000608024"/>
    </source>
</evidence>